<evidence type="ECO:0000313" key="4">
    <source>
        <dbReference type="Proteomes" id="UP000256980"/>
    </source>
</evidence>
<dbReference type="Proteomes" id="UP000256980">
    <property type="component" value="Unassembled WGS sequence"/>
</dbReference>
<dbReference type="NCBIfam" id="TIGR04183">
    <property type="entry name" value="Por_Secre_tail"/>
    <property type="match status" value="1"/>
</dbReference>
<proteinExistence type="predicted"/>
<feature type="domain" description="Secretion system C-terminal sorting" evidence="2">
    <location>
        <begin position="471"/>
        <end position="525"/>
    </location>
</feature>
<keyword evidence="1" id="KW-0732">Signal</keyword>
<dbReference type="OrthoDB" id="975384at2"/>
<evidence type="ECO:0000313" key="3">
    <source>
        <dbReference type="EMBL" id="RED42620.1"/>
    </source>
</evidence>
<organism evidence="3 4">
    <name type="scientific">Winogradskyella eximia</name>
    <dbReference type="NCBI Taxonomy" id="262006"/>
    <lineage>
        <taxon>Bacteria</taxon>
        <taxon>Pseudomonadati</taxon>
        <taxon>Bacteroidota</taxon>
        <taxon>Flavobacteriia</taxon>
        <taxon>Flavobacteriales</taxon>
        <taxon>Flavobacteriaceae</taxon>
        <taxon>Winogradskyella</taxon>
    </lineage>
</organism>
<sequence length="526" mass="57331">MKHFFTYLIFGLIFNVSSSQNNGDILLQSGVGILIENGATLTIEGNLELESNAIAFASMVTKGTINVQGISKYHRFVNSNENRNDLVAPPMANQSWSSFLSNDSGYNANHLFNNGNAVSPTYLFGPFEKGSTDDYLVYHTNDSATLNSGMGYRAATNTPLANGNGTTLIFTGSVVDTAVSVPILNETSGNYKEWNLVGNPYPAYIDVNAFFNHEVSPGVTNISLLNANSAAIYGYDGDNTDPSGSYWTITNQLEGPTAIAPGQGFFVSSENALAQIEFTPDMMMMRNSDDFIANRASQSYYLKLRASDTNNSALTSIYFNSNTSLGLDVGYDASLFGGNISDFALYSHLVEDNEGHPMTIQAFSNYNVNDVVVPLGCHGSQGTAITFELFEAELPNDLYVYLEDTLLQTFTLLNTDSYNITPTEDLNGAGRFYLRFSNDTLHTTDALAETIQIYTLHHQNLLNIDGVLQPNAIATIIDLQGRTIATHRLNHTSTTQSIDVSHLGTGIYIVKINNNSNTSTKKVIIN</sequence>
<dbReference type="Pfam" id="PF18962">
    <property type="entry name" value="Por_Secre_tail"/>
    <property type="match status" value="1"/>
</dbReference>
<evidence type="ECO:0000256" key="1">
    <source>
        <dbReference type="ARBA" id="ARBA00022729"/>
    </source>
</evidence>
<dbReference type="RefSeq" id="WP_115818270.1">
    <property type="nucleotide sequence ID" value="NZ_QRDV01000008.1"/>
</dbReference>
<dbReference type="AlphaFoldDB" id="A0A3D9GZD6"/>
<reference evidence="3 4" key="1">
    <citation type="submission" date="2018-07" db="EMBL/GenBank/DDBJ databases">
        <title>Genomic Encyclopedia of Type Strains, Phase III (KMG-III): the genomes of soil and plant-associated and newly described type strains.</title>
        <authorList>
            <person name="Whitman W."/>
        </authorList>
    </citation>
    <scope>NUCLEOTIDE SEQUENCE [LARGE SCALE GENOMIC DNA]</scope>
    <source>
        <strain evidence="3 4">CECT 7946</strain>
    </source>
</reference>
<gene>
    <name evidence="3" type="ORF">DFQ10_10827</name>
</gene>
<keyword evidence="4" id="KW-1185">Reference proteome</keyword>
<name>A0A3D9GZD6_9FLAO</name>
<accession>A0A3D9GZD6</accession>
<evidence type="ECO:0000259" key="2">
    <source>
        <dbReference type="Pfam" id="PF18962"/>
    </source>
</evidence>
<dbReference type="EMBL" id="QRDV01000008">
    <property type="protein sequence ID" value="RED42620.1"/>
    <property type="molecule type" value="Genomic_DNA"/>
</dbReference>
<comment type="caution">
    <text evidence="3">The sequence shown here is derived from an EMBL/GenBank/DDBJ whole genome shotgun (WGS) entry which is preliminary data.</text>
</comment>
<protein>
    <submittedName>
        <fullName evidence="3">Putative secreted protein (Por secretion system target)</fullName>
    </submittedName>
</protein>
<dbReference type="InterPro" id="IPR026444">
    <property type="entry name" value="Secre_tail"/>
</dbReference>